<dbReference type="EMBL" id="GBXM01092086">
    <property type="protein sequence ID" value="JAH16491.1"/>
    <property type="molecule type" value="Transcribed_RNA"/>
</dbReference>
<name>A0A0E9QHY9_ANGAN</name>
<sequence length="54" mass="6044">MVTACKGKRNGRYSISFSMTFRASDLKEGSDHGGKQSRSFLPPVQDNKREPVKL</sequence>
<reference evidence="2" key="1">
    <citation type="submission" date="2014-11" db="EMBL/GenBank/DDBJ databases">
        <authorList>
            <person name="Amaro Gonzalez C."/>
        </authorList>
    </citation>
    <scope>NUCLEOTIDE SEQUENCE</scope>
</reference>
<feature type="region of interest" description="Disordered" evidence="1">
    <location>
        <begin position="25"/>
        <end position="54"/>
    </location>
</feature>
<organism evidence="2">
    <name type="scientific">Anguilla anguilla</name>
    <name type="common">European freshwater eel</name>
    <name type="synonym">Muraena anguilla</name>
    <dbReference type="NCBI Taxonomy" id="7936"/>
    <lineage>
        <taxon>Eukaryota</taxon>
        <taxon>Metazoa</taxon>
        <taxon>Chordata</taxon>
        <taxon>Craniata</taxon>
        <taxon>Vertebrata</taxon>
        <taxon>Euteleostomi</taxon>
        <taxon>Actinopterygii</taxon>
        <taxon>Neopterygii</taxon>
        <taxon>Teleostei</taxon>
        <taxon>Anguilliformes</taxon>
        <taxon>Anguillidae</taxon>
        <taxon>Anguilla</taxon>
    </lineage>
</organism>
<proteinExistence type="predicted"/>
<dbReference type="AlphaFoldDB" id="A0A0E9QHY9"/>
<reference evidence="2" key="2">
    <citation type="journal article" date="2015" name="Fish Shellfish Immunol.">
        <title>Early steps in the European eel (Anguilla anguilla)-Vibrio vulnificus interaction in the gills: Role of the RtxA13 toxin.</title>
        <authorList>
            <person name="Callol A."/>
            <person name="Pajuelo D."/>
            <person name="Ebbesson L."/>
            <person name="Teles M."/>
            <person name="MacKenzie S."/>
            <person name="Amaro C."/>
        </authorList>
    </citation>
    <scope>NUCLEOTIDE SEQUENCE</scope>
</reference>
<protein>
    <submittedName>
        <fullName evidence="2">Uncharacterized protein</fullName>
    </submittedName>
</protein>
<evidence type="ECO:0000313" key="2">
    <source>
        <dbReference type="EMBL" id="JAH16491.1"/>
    </source>
</evidence>
<accession>A0A0E9QHY9</accession>
<evidence type="ECO:0000256" key="1">
    <source>
        <dbReference type="SAM" id="MobiDB-lite"/>
    </source>
</evidence>
<feature type="compositionally biased region" description="Basic and acidic residues" evidence="1">
    <location>
        <begin position="25"/>
        <end position="34"/>
    </location>
</feature>